<evidence type="ECO:0008006" key="3">
    <source>
        <dbReference type="Google" id="ProtNLM"/>
    </source>
</evidence>
<name>A0A179VCK5_9MYCO</name>
<organism evidence="1 2">
    <name type="scientific">Mycobacteroides immunogenum</name>
    <dbReference type="NCBI Taxonomy" id="83262"/>
    <lineage>
        <taxon>Bacteria</taxon>
        <taxon>Bacillati</taxon>
        <taxon>Actinomycetota</taxon>
        <taxon>Actinomycetes</taxon>
        <taxon>Mycobacteriales</taxon>
        <taxon>Mycobacteriaceae</taxon>
        <taxon>Mycobacteroides</taxon>
    </lineage>
</organism>
<dbReference type="AlphaFoldDB" id="A0A179VCK5"/>
<accession>A0A179VCK5</accession>
<evidence type="ECO:0000313" key="1">
    <source>
        <dbReference type="EMBL" id="OAT69609.1"/>
    </source>
</evidence>
<dbReference type="EMBL" id="LQYE01000004">
    <property type="protein sequence ID" value="OAT69609.1"/>
    <property type="molecule type" value="Genomic_DNA"/>
</dbReference>
<dbReference type="InterPro" id="IPR021417">
    <property type="entry name" value="DUF3060"/>
</dbReference>
<reference evidence="1 2" key="1">
    <citation type="submission" date="2016-01" db="EMBL/GenBank/DDBJ databases">
        <title>Mycobacterium immunogenum strain CD11_6 genome sequencing and assembly.</title>
        <authorList>
            <person name="Kaur G."/>
            <person name="Nair G.R."/>
            <person name="Mayilraj S."/>
        </authorList>
    </citation>
    <scope>NUCLEOTIDE SEQUENCE [LARGE SCALE GENOMIC DNA]</scope>
    <source>
        <strain evidence="1 2">CD11-6</strain>
    </source>
</reference>
<dbReference type="Proteomes" id="UP000186919">
    <property type="component" value="Unassembled WGS sequence"/>
</dbReference>
<gene>
    <name evidence="1" type="ORF">AWB85_19645</name>
</gene>
<protein>
    <recommendedName>
        <fullName evidence="3">DUF3060 domain-containing protein</fullName>
    </recommendedName>
</protein>
<sequence>MPAGSTFSVSGTHKNVAITCDGCSVNVSGVSNTVEIAGNCDSLTVSGVENSVTVETAEKIGISGFNNKVAYRSGQPEVNKSGDGNAVNQG</sequence>
<proteinExistence type="predicted"/>
<evidence type="ECO:0000313" key="2">
    <source>
        <dbReference type="Proteomes" id="UP000186919"/>
    </source>
</evidence>
<comment type="caution">
    <text evidence="1">The sequence shown here is derived from an EMBL/GenBank/DDBJ whole genome shotgun (WGS) entry which is preliminary data.</text>
</comment>
<dbReference type="Pfam" id="PF11259">
    <property type="entry name" value="DUF3060"/>
    <property type="match status" value="1"/>
</dbReference>